<gene>
    <name evidence="1" type="ORF">BSTOLATCC_MIC7705</name>
</gene>
<accession>A0AAU9IL87</accession>
<comment type="caution">
    <text evidence="1">The sequence shown here is derived from an EMBL/GenBank/DDBJ whole genome shotgun (WGS) entry which is preliminary data.</text>
</comment>
<proteinExistence type="predicted"/>
<evidence type="ECO:0000313" key="1">
    <source>
        <dbReference type="EMBL" id="CAG9312913.1"/>
    </source>
</evidence>
<name>A0AAU9IL87_9CILI</name>
<evidence type="ECO:0000313" key="2">
    <source>
        <dbReference type="Proteomes" id="UP001162131"/>
    </source>
</evidence>
<reference evidence="1" key="1">
    <citation type="submission" date="2021-09" db="EMBL/GenBank/DDBJ databases">
        <authorList>
            <consortium name="AG Swart"/>
            <person name="Singh M."/>
            <person name="Singh A."/>
            <person name="Seah K."/>
            <person name="Emmerich C."/>
        </authorList>
    </citation>
    <scope>NUCLEOTIDE SEQUENCE</scope>
    <source>
        <strain evidence="1">ATCC30299</strain>
    </source>
</reference>
<organism evidence="1 2">
    <name type="scientific">Blepharisma stoltei</name>
    <dbReference type="NCBI Taxonomy" id="1481888"/>
    <lineage>
        <taxon>Eukaryota</taxon>
        <taxon>Sar</taxon>
        <taxon>Alveolata</taxon>
        <taxon>Ciliophora</taxon>
        <taxon>Postciliodesmatophora</taxon>
        <taxon>Heterotrichea</taxon>
        <taxon>Heterotrichida</taxon>
        <taxon>Blepharismidae</taxon>
        <taxon>Blepharisma</taxon>
    </lineage>
</organism>
<dbReference type="AlphaFoldDB" id="A0AAU9IL87"/>
<keyword evidence="2" id="KW-1185">Reference proteome</keyword>
<sequence length="114" mass="12767">MEAEEKIVSELNRIKEISANLQPRAVYLAGCIRTKTSLSPEVIYTFINKLYDSVKIGVISEENQHKIEIKLYQGKIGEANEMLNALPLKKSTNPKLPSTELIAASPNGNTYQFK</sequence>
<dbReference type="Proteomes" id="UP001162131">
    <property type="component" value="Unassembled WGS sequence"/>
</dbReference>
<dbReference type="EMBL" id="CAJZBQ010000009">
    <property type="protein sequence ID" value="CAG9312913.1"/>
    <property type="molecule type" value="Genomic_DNA"/>
</dbReference>
<protein>
    <submittedName>
        <fullName evidence="1">Uncharacterized protein</fullName>
    </submittedName>
</protein>